<feature type="domain" description="TonB-dependent receptor plug" evidence="3">
    <location>
        <begin position="124"/>
        <end position="233"/>
    </location>
</feature>
<dbReference type="InterPro" id="IPR023996">
    <property type="entry name" value="TonB-dep_OMP_SusC/RagA"/>
</dbReference>
<dbReference type="Pfam" id="PF07715">
    <property type="entry name" value="Plug"/>
    <property type="match status" value="1"/>
</dbReference>
<reference evidence="4 5" key="1">
    <citation type="submission" date="2019-03" db="EMBL/GenBank/DDBJ databases">
        <title>Genomic Encyclopedia of Type Strains, Phase IV (KMG-IV): sequencing the most valuable type-strain genomes for metagenomic binning, comparative biology and taxonomic classification.</title>
        <authorList>
            <person name="Goeker M."/>
        </authorList>
    </citation>
    <scope>NUCLEOTIDE SEQUENCE [LARGE SCALE GENOMIC DNA]</scope>
    <source>
        <strain evidence="4 5">DSM 21100</strain>
    </source>
</reference>
<keyword evidence="2" id="KW-0732">Signal</keyword>
<dbReference type="RefSeq" id="WP_158640594.1">
    <property type="nucleotide sequence ID" value="NZ_CP042432.1"/>
</dbReference>
<comment type="caution">
    <text evidence="4">The sequence shown here is derived from an EMBL/GenBank/DDBJ whole genome shotgun (WGS) entry which is preliminary data.</text>
</comment>
<comment type="similarity">
    <text evidence="1">Belongs to the TonB-dependent receptor family.</text>
</comment>
<dbReference type="Gene3D" id="2.170.130.10">
    <property type="entry name" value="TonB-dependent receptor, plug domain"/>
    <property type="match status" value="1"/>
</dbReference>
<dbReference type="InterPro" id="IPR008969">
    <property type="entry name" value="CarboxyPept-like_regulatory"/>
</dbReference>
<evidence type="ECO:0000313" key="5">
    <source>
        <dbReference type="Proteomes" id="UP000295807"/>
    </source>
</evidence>
<keyword evidence="1" id="KW-0812">Transmembrane</keyword>
<dbReference type="GO" id="GO:0009279">
    <property type="term" value="C:cell outer membrane"/>
    <property type="evidence" value="ECO:0007669"/>
    <property type="project" value="UniProtKB-SubCell"/>
</dbReference>
<evidence type="ECO:0000256" key="1">
    <source>
        <dbReference type="PROSITE-ProRule" id="PRU01360"/>
    </source>
</evidence>
<dbReference type="InterPro" id="IPR012910">
    <property type="entry name" value="Plug_dom"/>
</dbReference>
<dbReference type="Pfam" id="PF13715">
    <property type="entry name" value="CarbopepD_reg_2"/>
    <property type="match status" value="1"/>
</dbReference>
<proteinExistence type="inferred from homology"/>
<organism evidence="4 5">
    <name type="scientific">Anseongella ginsenosidimutans</name>
    <dbReference type="NCBI Taxonomy" id="496056"/>
    <lineage>
        <taxon>Bacteria</taxon>
        <taxon>Pseudomonadati</taxon>
        <taxon>Bacteroidota</taxon>
        <taxon>Sphingobacteriia</taxon>
        <taxon>Sphingobacteriales</taxon>
        <taxon>Sphingobacteriaceae</taxon>
        <taxon>Anseongella</taxon>
    </lineage>
</organism>
<protein>
    <submittedName>
        <fullName evidence="4">TonB-linked SusC/RagA family outer membrane protein</fullName>
    </submittedName>
</protein>
<dbReference type="SUPFAM" id="SSF56935">
    <property type="entry name" value="Porins"/>
    <property type="match status" value="1"/>
</dbReference>
<keyword evidence="1" id="KW-0813">Transport</keyword>
<dbReference type="Proteomes" id="UP000295807">
    <property type="component" value="Unassembled WGS sequence"/>
</dbReference>
<dbReference type="SUPFAM" id="SSF49464">
    <property type="entry name" value="Carboxypeptidase regulatory domain-like"/>
    <property type="match status" value="1"/>
</dbReference>
<evidence type="ECO:0000259" key="3">
    <source>
        <dbReference type="Pfam" id="PF07715"/>
    </source>
</evidence>
<dbReference type="EMBL" id="SMAD01000007">
    <property type="protein sequence ID" value="TCS86503.1"/>
    <property type="molecule type" value="Genomic_DNA"/>
</dbReference>
<keyword evidence="1" id="KW-0998">Cell outer membrane</keyword>
<dbReference type="InterPro" id="IPR037066">
    <property type="entry name" value="Plug_dom_sf"/>
</dbReference>
<name>A0A4R3KQZ6_9SPHI</name>
<feature type="chain" id="PRO_5020365297" evidence="2">
    <location>
        <begin position="27"/>
        <end position="1023"/>
    </location>
</feature>
<evidence type="ECO:0000256" key="2">
    <source>
        <dbReference type="SAM" id="SignalP"/>
    </source>
</evidence>
<dbReference type="InterPro" id="IPR039426">
    <property type="entry name" value="TonB-dep_rcpt-like"/>
</dbReference>
<keyword evidence="1" id="KW-1134">Transmembrane beta strand</keyword>
<dbReference type="AlphaFoldDB" id="A0A4R3KQZ6"/>
<evidence type="ECO:0000313" key="4">
    <source>
        <dbReference type="EMBL" id="TCS86503.1"/>
    </source>
</evidence>
<dbReference type="InterPro" id="IPR023997">
    <property type="entry name" value="TonB-dep_OMP_SusC/RagA_CS"/>
</dbReference>
<gene>
    <name evidence="4" type="ORF">EDD80_10736</name>
</gene>
<dbReference type="NCBIfam" id="TIGR04056">
    <property type="entry name" value="OMP_RagA_SusC"/>
    <property type="match status" value="1"/>
</dbReference>
<keyword evidence="5" id="KW-1185">Reference proteome</keyword>
<keyword evidence="1" id="KW-0472">Membrane</keyword>
<sequence length="1023" mass="113771">MIPHIVIKFRLCLMVALLCPAGSLLAQGMTDTLRGRVSDEWGNPLGGILVHSENGKNGSSTDLEGLFSIAINDGSSYLVFSGDGYLSQQVPLAQETDFQVEMQRDAHRKDEIVHLGYSSQRREALSGAVATVTGEELERSPVANLSQAFAGRLPGLFTQETFSELSRANTDLFVRGISAARATEPLVVIDGIVCSYQSNETLEYISANEIESISILKDAASQALYGIQGANGVIVITTKRGRKGKLQINGRLDQSMQEVTTQPTFYNSAEYAEMRNQAALNDGEALLFSAEDIAHYRNGDQPDLFPNNNWYNRYIKDFASMQRLGVNLNGGNDKVQFFSNVNFMHQGGQFNTEQTSYDPAPNNLWFNYRSNVDMNLNDYLRAFVRLSGNVKREHTAGVGNADIYGSIFQLPPTMYGPLTPEGQVVTTQLVGAPTYGMLNRTGYINHTVTNTTSQFGLDLNMDFLTKGLNLTGIFAYQTNSVGSLRTIQNYERWLRNDESEELAFIKKGDELNTPLAYTKGHLFYYRLTYRATLDYQRDFGKHNIGGMAYMFYQNLTKSNTNSPELLPYNRVSSGAEIRYGYDNRYFLKGDIGYSGSEQYARNTRYTTTPAVSAAWVISNEEFMQEAAWLSQLKLRAAWGKTANDQSGLGRYAYLDNVTVQGGGPIGYLQYLVNENQIGNPNIAAEVSTKQNLGLDIGLFNAVSLSVDVFKERMENMVVDAAGSIPQYQGVPLLNYPALNAGVFENKGYEITADFVKRLNRDLSIQLGGAFTYAKNTVISRGEALRTEDYAYRKWEEGYSFGQQFGYLVDYSNGNGFFNSAEELANSGLTYDFGDPRVGDLIYQDLNQDGSIDERDKAPVGHGAVPRIVYGFSGGLTYRAFDLNFLFQGLGQYETMLGGTGIWETAFDGVFGALHRNAWTAERYANGEAISWPALSLEKTVNHEMSDFVNYDRSYLRLKNLELGYTLPMQTAKAISAEKIRFVLSGQNLLTWDNMKSDDFGPEGAGYTSFPVYRVYSLGVNVIF</sequence>
<dbReference type="PROSITE" id="PS52016">
    <property type="entry name" value="TONB_DEPENDENT_REC_3"/>
    <property type="match status" value="1"/>
</dbReference>
<feature type="signal peptide" evidence="2">
    <location>
        <begin position="1"/>
        <end position="26"/>
    </location>
</feature>
<dbReference type="NCBIfam" id="TIGR04057">
    <property type="entry name" value="SusC_RagA_signa"/>
    <property type="match status" value="1"/>
</dbReference>
<comment type="subcellular location">
    <subcellularLocation>
        <location evidence="1">Cell outer membrane</location>
        <topology evidence="1">Multi-pass membrane protein</topology>
    </subcellularLocation>
</comment>
<accession>A0A4R3KQZ6</accession>